<dbReference type="STRING" id="331657.A0A4U0X4K9"/>
<dbReference type="SUPFAM" id="SSF101233">
    <property type="entry name" value="PWI domain"/>
    <property type="match status" value="1"/>
</dbReference>
<evidence type="ECO:0000256" key="2">
    <source>
        <dbReference type="ARBA" id="ARBA00022884"/>
    </source>
</evidence>
<dbReference type="GO" id="GO:0003723">
    <property type="term" value="F:RNA binding"/>
    <property type="evidence" value="ECO:0007669"/>
    <property type="project" value="UniProtKB-UniRule"/>
</dbReference>
<sequence length="929" mass="98838">MLVSEADTPDLKKWVIKRLEDISDADSDVLADYFLALVKSEEPDEQVRLNCLENLEDFLREHTDIFVNDVFTAIRDRSYTPGYAPPQPLIPTAPAFNPPTGPSDRRSSFQSYPTGPSNGRVEQSRKRTYNDREGSETLEGRDSHYGRGAGGDRSVKQMRRIGTRGQDAYNGRGDLHGAPHQQNMHMGGMSGLGQLHQFQAPPVMPQMPTPPPGLPAFDPTNPLAAIMAMQAMGFPPLSGMPPLPFAGSPTGFGPSGSSTNFNQNGPDSADGVERAGRFAASESEEYDPNNASLLDLPLSDRPNGHTSSENYRGGDRGRGRGRGRGDRGALRGGRGGRAEFSFAGPSFDREVTTVVVEQIPEDKFNEESVREFFSEFGNIVEVTMQAYKRLALVKYDDWTSARRAYDSPKVIFDNRFVKVYWYRPETVPKPPENGAARAATPTKARPDIEMEEDPINPVEFAKKQEEAQKAHEEKLQKLKEASTKREELEKLMKAQAEERRKLQEKLAAKTANKAKSPPLGAPKPANGAANGTTTEGKVSQTEALRAKLAELEAEAQSIGIDPEEAWTGFPTRGRGRGGYRGRGGFPPRGRGFDPSRGSFRGRGAFPRGGAVKKLDNRPKKVAVVFPGGEEFEASKDEALRQYLLFSNLESDTIDPHPDRKDAAVVAFAERYMAETFMASAKDIPHIGKVELSWVTTPPPLITPAPVQQSDGDVAMGDGSNVAGEKGLDVDYDVADDEDRWMSVSVRATTIAGVRVSVGGGVVVVGASTLSIPSAPSAPPTPASPSAAALTIYGQTITADPQGQYVVGGQTLTPGDTVTRGVGAATTFVQLRTELWATELVVGTRTVTLGVPTAAAATVAATRTGTASVGGSGGGEAATTTATATASSVSGGGLASNSGAGAGVGTRAARVAAALALCGFGTAAWVSAWA</sequence>
<gene>
    <name evidence="6" type="ORF">B0A49_06868</name>
</gene>
<evidence type="ECO:0000259" key="5">
    <source>
        <dbReference type="PROSITE" id="PS50102"/>
    </source>
</evidence>
<dbReference type="Gene3D" id="3.30.70.330">
    <property type="match status" value="1"/>
</dbReference>
<dbReference type="GO" id="GO:0006397">
    <property type="term" value="P:mRNA processing"/>
    <property type="evidence" value="ECO:0007669"/>
    <property type="project" value="UniProtKB-KW"/>
</dbReference>
<evidence type="ECO:0000256" key="3">
    <source>
        <dbReference type="PROSITE-ProRule" id="PRU00176"/>
    </source>
</evidence>
<dbReference type="OrthoDB" id="443401at2759"/>
<dbReference type="Pfam" id="PF00076">
    <property type="entry name" value="RRM_1"/>
    <property type="match status" value="1"/>
</dbReference>
<feature type="compositionally biased region" description="Low complexity" evidence="4">
    <location>
        <begin position="587"/>
        <end position="609"/>
    </location>
</feature>
<feature type="compositionally biased region" description="Polar residues" evidence="4">
    <location>
        <begin position="108"/>
        <end position="121"/>
    </location>
</feature>
<dbReference type="Proteomes" id="UP000308768">
    <property type="component" value="Unassembled WGS sequence"/>
</dbReference>
<dbReference type="InterPro" id="IPR002483">
    <property type="entry name" value="PWI_dom"/>
</dbReference>
<dbReference type="Pfam" id="PF01480">
    <property type="entry name" value="PWI"/>
    <property type="match status" value="1"/>
</dbReference>
<dbReference type="InterPro" id="IPR035979">
    <property type="entry name" value="RBD_domain_sf"/>
</dbReference>
<dbReference type="PROSITE" id="PS50102">
    <property type="entry name" value="RRM"/>
    <property type="match status" value="1"/>
</dbReference>
<organism evidence="6 7">
    <name type="scientific">Cryomyces minteri</name>
    <dbReference type="NCBI Taxonomy" id="331657"/>
    <lineage>
        <taxon>Eukaryota</taxon>
        <taxon>Fungi</taxon>
        <taxon>Dikarya</taxon>
        <taxon>Ascomycota</taxon>
        <taxon>Pezizomycotina</taxon>
        <taxon>Dothideomycetes</taxon>
        <taxon>Dothideomycetes incertae sedis</taxon>
        <taxon>Cryomyces</taxon>
    </lineage>
</organism>
<feature type="compositionally biased region" description="Pro residues" evidence="4">
    <location>
        <begin position="83"/>
        <end position="101"/>
    </location>
</feature>
<dbReference type="InterPro" id="IPR012677">
    <property type="entry name" value="Nucleotide-bd_a/b_plait_sf"/>
</dbReference>
<dbReference type="Gene3D" id="1.20.1390.10">
    <property type="entry name" value="PWI domain"/>
    <property type="match status" value="1"/>
</dbReference>
<feature type="compositionally biased region" description="Basic and acidic residues" evidence="4">
    <location>
        <begin position="460"/>
        <end position="507"/>
    </location>
</feature>
<dbReference type="SUPFAM" id="SSF54928">
    <property type="entry name" value="RNA-binding domain, RBD"/>
    <property type="match status" value="1"/>
</dbReference>
<dbReference type="GO" id="GO:0005634">
    <property type="term" value="C:nucleus"/>
    <property type="evidence" value="ECO:0007669"/>
    <property type="project" value="TreeGrafter"/>
</dbReference>
<dbReference type="AlphaFoldDB" id="A0A4U0X4K9"/>
<feature type="compositionally biased region" description="Low complexity" evidence="4">
    <location>
        <begin position="522"/>
        <end position="531"/>
    </location>
</feature>
<feature type="region of interest" description="Disordered" evidence="4">
    <location>
        <begin position="82"/>
        <end position="154"/>
    </location>
</feature>
<dbReference type="InterPro" id="IPR045137">
    <property type="entry name" value="RBM26/27"/>
</dbReference>
<feature type="compositionally biased region" description="Polar residues" evidence="4">
    <location>
        <begin position="532"/>
        <end position="541"/>
    </location>
</feature>
<feature type="compositionally biased region" description="Low complexity" evidence="4">
    <location>
        <begin position="247"/>
        <end position="262"/>
    </location>
</feature>
<dbReference type="InterPro" id="IPR000504">
    <property type="entry name" value="RRM_dom"/>
</dbReference>
<feature type="domain" description="RRM" evidence="5">
    <location>
        <begin position="352"/>
        <end position="424"/>
    </location>
</feature>
<keyword evidence="1" id="KW-0507">mRNA processing</keyword>
<feature type="region of interest" description="Disordered" evidence="4">
    <location>
        <begin position="245"/>
        <end position="337"/>
    </location>
</feature>
<name>A0A4U0X4K9_9PEZI</name>
<dbReference type="CDD" id="cd12257">
    <property type="entry name" value="RRM1_RBM26_like"/>
    <property type="match status" value="1"/>
</dbReference>
<feature type="region of interest" description="Disordered" evidence="4">
    <location>
        <begin position="427"/>
        <end position="543"/>
    </location>
</feature>
<comment type="caution">
    <text evidence="6">The sequence shown here is derived from an EMBL/GenBank/DDBJ whole genome shotgun (WGS) entry which is preliminary data.</text>
</comment>
<evidence type="ECO:0000313" key="7">
    <source>
        <dbReference type="Proteomes" id="UP000308768"/>
    </source>
</evidence>
<evidence type="ECO:0000256" key="4">
    <source>
        <dbReference type="SAM" id="MobiDB-lite"/>
    </source>
</evidence>
<evidence type="ECO:0000256" key="1">
    <source>
        <dbReference type="ARBA" id="ARBA00022664"/>
    </source>
</evidence>
<dbReference type="PANTHER" id="PTHR14398:SF0">
    <property type="entry name" value="ZINC FINGER PROTEIN SWM"/>
    <property type="match status" value="1"/>
</dbReference>
<accession>A0A4U0X4K9</accession>
<dbReference type="EMBL" id="NAJN01000575">
    <property type="protein sequence ID" value="TKA71334.1"/>
    <property type="molecule type" value="Genomic_DNA"/>
</dbReference>
<feature type="compositionally biased region" description="Basic and acidic residues" evidence="4">
    <location>
        <begin position="122"/>
        <end position="145"/>
    </location>
</feature>
<reference evidence="6 7" key="1">
    <citation type="submission" date="2017-03" db="EMBL/GenBank/DDBJ databases">
        <title>Genomes of endolithic fungi from Antarctica.</title>
        <authorList>
            <person name="Coleine C."/>
            <person name="Masonjones S."/>
            <person name="Stajich J.E."/>
        </authorList>
    </citation>
    <scope>NUCLEOTIDE SEQUENCE [LARGE SCALE GENOMIC DNA]</scope>
    <source>
        <strain evidence="6 7">CCFEE 5187</strain>
    </source>
</reference>
<keyword evidence="2 3" id="KW-0694">RNA-binding</keyword>
<evidence type="ECO:0000313" key="6">
    <source>
        <dbReference type="EMBL" id="TKA71334.1"/>
    </source>
</evidence>
<dbReference type="PANTHER" id="PTHR14398">
    <property type="entry name" value="RNA RECOGNITION RRM/RNP DOMAIN"/>
    <property type="match status" value="1"/>
</dbReference>
<dbReference type="FunFam" id="3.30.70.330:FF:000647">
    <property type="entry name" value="CCCH zinc finger and RRM domain protein"/>
    <property type="match status" value="1"/>
</dbReference>
<dbReference type="InterPro" id="IPR036483">
    <property type="entry name" value="PWI_dom_sf"/>
</dbReference>
<proteinExistence type="predicted"/>
<dbReference type="SMART" id="SM00360">
    <property type="entry name" value="RRM"/>
    <property type="match status" value="1"/>
</dbReference>
<feature type="compositionally biased region" description="Basic and acidic residues" evidence="4">
    <location>
        <begin position="312"/>
        <end position="329"/>
    </location>
</feature>
<dbReference type="FunFam" id="1.20.1390.10:FF:000007">
    <property type="entry name" value="CCCH zinc finger and RRM domain protein"/>
    <property type="match status" value="1"/>
</dbReference>
<feature type="region of interest" description="Disordered" evidence="4">
    <location>
        <begin position="564"/>
        <end position="612"/>
    </location>
</feature>
<keyword evidence="7" id="KW-1185">Reference proteome</keyword>
<protein>
    <recommendedName>
        <fullName evidence="5">RRM domain-containing protein</fullName>
    </recommendedName>
</protein>
<dbReference type="CDD" id="cd22265">
    <property type="entry name" value="UDM1_RNF168"/>
    <property type="match status" value="1"/>
</dbReference>